<keyword evidence="3 6" id="KW-0378">Hydrolase</keyword>
<dbReference type="PRINTS" id="PR00735">
    <property type="entry name" value="GLHYDRLASE8"/>
</dbReference>
<dbReference type="InterPro" id="IPR004843">
    <property type="entry name" value="Calcineurin-like_PHP"/>
</dbReference>
<proteinExistence type="inferred from homology"/>
<keyword evidence="4 6" id="KW-0326">Glycosidase</keyword>
<dbReference type="SUPFAM" id="SSF49265">
    <property type="entry name" value="Fibronectin type III"/>
    <property type="match status" value="2"/>
</dbReference>
<dbReference type="EMBL" id="QXQB01000001">
    <property type="protein sequence ID" value="RJX41887.1"/>
    <property type="molecule type" value="Genomic_DNA"/>
</dbReference>
<dbReference type="PROSITE" id="PS51272">
    <property type="entry name" value="SLH"/>
    <property type="match status" value="3"/>
</dbReference>
<dbReference type="Pfam" id="PF00149">
    <property type="entry name" value="Metallophos"/>
    <property type="match status" value="1"/>
</dbReference>
<evidence type="ECO:0000256" key="5">
    <source>
        <dbReference type="PROSITE-ProRule" id="PRU10058"/>
    </source>
</evidence>
<dbReference type="GO" id="GO:0046872">
    <property type="term" value="F:metal ion binding"/>
    <property type="evidence" value="ECO:0007669"/>
    <property type="project" value="InterPro"/>
</dbReference>
<name>A0A3A6PKD8_9BACL</name>
<dbReference type="Gene3D" id="3.60.21.10">
    <property type="match status" value="1"/>
</dbReference>
<dbReference type="InterPro" id="IPR008963">
    <property type="entry name" value="Purple_acid_Pase-like_N"/>
</dbReference>
<evidence type="ECO:0000259" key="8">
    <source>
        <dbReference type="PROSITE" id="PS50853"/>
    </source>
</evidence>
<comment type="caution">
    <text evidence="10">The sequence shown here is derived from an EMBL/GenBank/DDBJ whole genome shotgun (WGS) entry which is preliminary data.</text>
</comment>
<dbReference type="InterPro" id="IPR036116">
    <property type="entry name" value="FN3_sf"/>
</dbReference>
<protein>
    <recommendedName>
        <fullName evidence="6">Glucanase</fullName>
        <ecNumber evidence="6">3.2.1.-</ecNumber>
    </recommendedName>
</protein>
<dbReference type="SUPFAM" id="SSF48208">
    <property type="entry name" value="Six-hairpin glycosidases"/>
    <property type="match status" value="1"/>
</dbReference>
<dbReference type="Pfam" id="PF01270">
    <property type="entry name" value="Glyco_hydro_8"/>
    <property type="match status" value="1"/>
</dbReference>
<dbReference type="GO" id="GO:0003993">
    <property type="term" value="F:acid phosphatase activity"/>
    <property type="evidence" value="ECO:0007669"/>
    <property type="project" value="InterPro"/>
</dbReference>
<feature type="active site" description="Nucleophile" evidence="5">
    <location>
        <position position="1087"/>
    </location>
</feature>
<dbReference type="PROSITE" id="PS50853">
    <property type="entry name" value="FN3"/>
    <property type="match status" value="3"/>
</dbReference>
<keyword evidence="6" id="KW-0119">Carbohydrate metabolism</keyword>
<dbReference type="InterPro" id="IPR002037">
    <property type="entry name" value="Glyco_hydro_8"/>
</dbReference>
<dbReference type="GO" id="GO:0000272">
    <property type="term" value="P:polysaccharide catabolic process"/>
    <property type="evidence" value="ECO:0007669"/>
    <property type="project" value="UniProtKB-KW"/>
</dbReference>
<dbReference type="InterPro" id="IPR013783">
    <property type="entry name" value="Ig-like_fold"/>
</dbReference>
<dbReference type="Pfam" id="PF16656">
    <property type="entry name" value="Pur_ac_phosph_N"/>
    <property type="match status" value="1"/>
</dbReference>
<dbReference type="PANTHER" id="PTHR45867:SF3">
    <property type="entry name" value="ACID PHOSPHATASE TYPE 7"/>
    <property type="match status" value="1"/>
</dbReference>
<evidence type="ECO:0000256" key="6">
    <source>
        <dbReference type="RuleBase" id="RU361167"/>
    </source>
</evidence>
<comment type="similarity">
    <text evidence="1 6">Belongs to the glycosyl hydrolase 8 (cellulase D) family.</text>
</comment>
<dbReference type="Gene3D" id="2.60.40.380">
    <property type="entry name" value="Purple acid phosphatase-like, N-terminal"/>
    <property type="match status" value="1"/>
</dbReference>
<feature type="domain" description="SLH" evidence="9">
    <location>
        <begin position="1597"/>
        <end position="1653"/>
    </location>
</feature>
<dbReference type="Pfam" id="PF13205">
    <property type="entry name" value="Big_5"/>
    <property type="match status" value="1"/>
</dbReference>
<dbReference type="InterPro" id="IPR029052">
    <property type="entry name" value="Metallo-depent_PP-like"/>
</dbReference>
<evidence type="ECO:0000256" key="3">
    <source>
        <dbReference type="ARBA" id="ARBA00022801"/>
    </source>
</evidence>
<dbReference type="InterPro" id="IPR012341">
    <property type="entry name" value="6hp_glycosidase-like_sf"/>
</dbReference>
<dbReference type="Pfam" id="PF00041">
    <property type="entry name" value="fn3"/>
    <property type="match status" value="2"/>
</dbReference>
<evidence type="ECO:0000256" key="7">
    <source>
        <dbReference type="SAM" id="MobiDB-lite"/>
    </source>
</evidence>
<evidence type="ECO:0000256" key="2">
    <source>
        <dbReference type="ARBA" id="ARBA00022729"/>
    </source>
</evidence>
<dbReference type="PROSITE" id="PS00812">
    <property type="entry name" value="GLYCOSYL_HYDROL_F8"/>
    <property type="match status" value="1"/>
</dbReference>
<gene>
    <name evidence="10" type="ORF">D3P09_07020</name>
</gene>
<sequence>MGIHKSTDGIYSSAATLRAVGGPSYETVTHSSSEKSVQYQGWDNGTGSKYWMMALPTKGYEGITVSSKQRSSGSGPADFKLQYSANGTEWKDVPQTQLKLVNGSYAATAQLIEQPLPAEADDLDMLYVRWIVTSTTPTNTASNAAVGASGSSYISGVAVKGEPNGGEIVIPTIAILSAPANGAINVDPKSSLRVQFSKEIALTGNGQVRIEDSRQAAEKDLAAAVDSTKRDTLVINPSALTYGETYTVTVPKVMIKGADGVLLNQDYVWSFQVKESPYKPKLVTMSFNGDPRTSIGFAWYTDSSTGTVAEVVEASKVIGGSFPADGTFVFEGTEDTVATFMIAADRASNKKTTFYSHKAIADGLKPGTTYKFRLGNGEADSWSKIGTFTTDAAEHQDYRFIVGADSQASTRANFEPWADTFKKAADFIGDPKFIIVAGDLVDNGDLETQWQWMLSVAEDTLLKVPYVPVLGGHEVNDYDGDVTTDSNNFYHHFNVPRQVVEGTHEGSVYSFEYGDALYMVFNSQFEGGLDSDGKSIAWEDPEFRAQLDWMRNTVAKSDKKWKFVTFHKSPYASGDNSAKYEDARVQFYRQHLIPVFDELGIDMVFEAHDHMYMRSFQMYGNEVVPRSELTFDSDGNAVNPKGTIYLMPNALGNKFYQKAEFLHEFDENWEAIVKLDENGNPIPYDHFFADVNDQPSKKMFTDVSITQEVLSFKSYTAAVADEGKTGTVGNGLIEYDKYGIKRTDGKPAAPESVKVAVDGTNAKLTWDSPSASDEPVRGFRIYEKNDKVMTHWSQYIPVKAGQKSYSLEVKGINPAKKYDFIVKAVGTRMNSDAVEVTTIEGPVNLEPPSAPAGLKGKAVSEFQANLSWTASPGDAGVSGYYVYRDSVKIATVAGNATSYIDTGLTPGESYRYSVKAFSPENIESLASNILVIVTLAGAEGEGPFKPFPQHTAYAGGSIKPNHVTQEQMDATVLKLFQEWKAKYLKTNPYTAAETQKYVWYADGSDVEPGDEGGISYMPVTVSEAHGYGMLILALMAHGDEDTKADFDAMFRYFKAYPSQLNPALMAWKQGDTGSAIISVSGVNAATDGDMDIAYALLLAHSQWGSDGHINYLQEAKTLINAIMDSEVNKSDWTLRLGDWSTSGKWSSATRPSDWMLQHLKDFRTVTGDKRWDRVIDSTYSILDELYQRNSKTTGLIPDFVIRNGEPFIPAPPMFLESDNDGDYYYNSARTPWRLGTDFLITGEGRAKDQLNKMTDWIRATSGGKPSNIKSGYTLDGTKVLGDWSDLTFTAPFMVGAMVDASNQKWLNDLWDFNAAPSTEDNVYFGNNIRLLSMIVVSGNWWTPAFVDTEAPTAAVIDYARAISSSSIELRWLPSTDNHGVAGYKIYRDGVEIATSTDTRFRDTGLKPNTQSAYMVIAYDAAGNQSKASNLRLVATPAASIDPDPGSETGEEAGEEAGPGEGVEGPANPVDPTAPVLSDIGGHWAKGTIERAVALGLITGYPDGSFRPNGQVTREEFAHLIVKALGLKNEQAAPVLTDEAAVSGWAKESVQLAVKAGIIRGYEDGTFRPKALISRAEMAVMLGRALNAAEQGNAQTTFADDASMPSWAKWAIDAMQKQGIMEGKGSGIFAANDKSTRAEAAKVILKVFDLLNKK</sequence>
<evidence type="ECO:0000256" key="1">
    <source>
        <dbReference type="ARBA" id="ARBA00009209"/>
    </source>
</evidence>
<dbReference type="SUPFAM" id="SSF49363">
    <property type="entry name" value="Purple acid phosphatase, N-terminal domain"/>
    <property type="match status" value="1"/>
</dbReference>
<dbReference type="InterPro" id="IPR032812">
    <property type="entry name" value="SbsA_Ig"/>
</dbReference>
<dbReference type="SUPFAM" id="SSF56300">
    <property type="entry name" value="Metallo-dependent phosphatases"/>
    <property type="match status" value="1"/>
</dbReference>
<organism evidence="10 11">
    <name type="scientific">Paenibacillus pinisoli</name>
    <dbReference type="NCBI Taxonomy" id="1276110"/>
    <lineage>
        <taxon>Bacteria</taxon>
        <taxon>Bacillati</taxon>
        <taxon>Bacillota</taxon>
        <taxon>Bacilli</taxon>
        <taxon>Bacillales</taxon>
        <taxon>Paenibacillaceae</taxon>
        <taxon>Paenibacillus</taxon>
    </lineage>
</organism>
<dbReference type="CDD" id="cd00063">
    <property type="entry name" value="FN3"/>
    <property type="match status" value="3"/>
</dbReference>
<feature type="domain" description="SLH" evidence="9">
    <location>
        <begin position="1471"/>
        <end position="1534"/>
    </location>
</feature>
<dbReference type="EC" id="3.2.1.-" evidence="6"/>
<dbReference type="Proteomes" id="UP000267798">
    <property type="component" value="Unassembled WGS sequence"/>
</dbReference>
<feature type="domain" description="SLH" evidence="9">
    <location>
        <begin position="1535"/>
        <end position="1595"/>
    </location>
</feature>
<dbReference type="InterPro" id="IPR001119">
    <property type="entry name" value="SLH_dom"/>
</dbReference>
<keyword evidence="6" id="KW-0624">Polysaccharide degradation</keyword>
<evidence type="ECO:0000256" key="4">
    <source>
        <dbReference type="ARBA" id="ARBA00023295"/>
    </source>
</evidence>
<feature type="domain" description="Fibronectin type-III" evidence="8">
    <location>
        <begin position="746"/>
        <end position="844"/>
    </location>
</feature>
<dbReference type="Gene3D" id="1.50.10.10">
    <property type="match status" value="1"/>
</dbReference>
<dbReference type="PANTHER" id="PTHR45867">
    <property type="entry name" value="PURPLE ACID PHOSPHATASE"/>
    <property type="match status" value="1"/>
</dbReference>
<dbReference type="GO" id="GO:0004553">
    <property type="term" value="F:hydrolase activity, hydrolyzing O-glycosyl compounds"/>
    <property type="evidence" value="ECO:0007669"/>
    <property type="project" value="InterPro"/>
</dbReference>
<dbReference type="Pfam" id="PF00395">
    <property type="entry name" value="SLH"/>
    <property type="match status" value="3"/>
</dbReference>
<dbReference type="OrthoDB" id="9809781at2"/>
<feature type="domain" description="Fibronectin type-III" evidence="8">
    <location>
        <begin position="1350"/>
        <end position="1438"/>
    </location>
</feature>
<evidence type="ECO:0000259" key="9">
    <source>
        <dbReference type="PROSITE" id="PS51272"/>
    </source>
</evidence>
<dbReference type="InterPro" id="IPR015914">
    <property type="entry name" value="PAPs_N"/>
</dbReference>
<feature type="domain" description="Fibronectin type-III" evidence="8">
    <location>
        <begin position="850"/>
        <end position="937"/>
    </location>
</feature>
<dbReference type="Gene3D" id="2.60.40.10">
    <property type="entry name" value="Immunoglobulins"/>
    <property type="match status" value="3"/>
</dbReference>
<accession>A0A3A6PKD8</accession>
<dbReference type="InterPro" id="IPR003961">
    <property type="entry name" value="FN3_dom"/>
</dbReference>
<dbReference type="SMART" id="SM00060">
    <property type="entry name" value="FN3"/>
    <property type="match status" value="3"/>
</dbReference>
<dbReference type="InterPro" id="IPR008928">
    <property type="entry name" value="6-hairpin_glycosidase_sf"/>
</dbReference>
<evidence type="ECO:0000313" key="10">
    <source>
        <dbReference type="EMBL" id="RJX41887.1"/>
    </source>
</evidence>
<keyword evidence="2" id="KW-0732">Signal</keyword>
<evidence type="ECO:0000313" key="11">
    <source>
        <dbReference type="Proteomes" id="UP000267798"/>
    </source>
</evidence>
<keyword evidence="11" id="KW-1185">Reference proteome</keyword>
<dbReference type="InterPro" id="IPR019834">
    <property type="entry name" value="Glyco_hydro_8_CS"/>
</dbReference>
<feature type="region of interest" description="Disordered" evidence="7">
    <location>
        <begin position="1437"/>
        <end position="1471"/>
    </location>
</feature>
<reference evidence="10 11" key="1">
    <citation type="submission" date="2018-09" db="EMBL/GenBank/DDBJ databases">
        <title>Paenibacillus aracenensis nov. sp. isolated from a cave in southern Spain.</title>
        <authorList>
            <person name="Jurado V."/>
            <person name="Gutierrez-Patricio S."/>
            <person name="Gonzalez-Pimentel J.L."/>
            <person name="Miller A.Z."/>
            <person name="Laiz L."/>
            <person name="Saiz-Jimenez C."/>
        </authorList>
    </citation>
    <scope>NUCLEOTIDE SEQUENCE [LARGE SCALE GENOMIC DNA]</scope>
    <source>
        <strain evidence="10 11">JCM 19203</strain>
    </source>
</reference>